<dbReference type="Pfam" id="PF00550">
    <property type="entry name" value="PP-binding"/>
    <property type="match status" value="1"/>
</dbReference>
<comment type="caution">
    <text evidence="5">The sequence shown here is derived from an EMBL/GenBank/DDBJ whole genome shotgun (WGS) entry which is preliminary data.</text>
</comment>
<dbReference type="PANTHER" id="PTHR45527">
    <property type="entry name" value="NONRIBOSOMAL PEPTIDE SYNTHETASE"/>
    <property type="match status" value="1"/>
</dbReference>
<keyword evidence="6" id="KW-1185">Reference proteome</keyword>
<accession>A0A919C561</accession>
<evidence type="ECO:0000256" key="2">
    <source>
        <dbReference type="ARBA" id="ARBA00022553"/>
    </source>
</evidence>
<reference evidence="6" key="1">
    <citation type="journal article" date="2019" name="Int. J. Syst. Evol. Microbiol.">
        <title>The Global Catalogue of Microorganisms (GCM) 10K type strain sequencing project: providing services to taxonomists for standard genome sequencing and annotation.</title>
        <authorList>
            <consortium name="The Broad Institute Genomics Platform"/>
            <consortium name="The Broad Institute Genome Sequencing Center for Infectious Disease"/>
            <person name="Wu L."/>
            <person name="Ma J."/>
        </authorList>
    </citation>
    <scope>NUCLEOTIDE SEQUENCE [LARGE SCALE GENOMIC DNA]</scope>
    <source>
        <strain evidence="6">JCM 4253</strain>
    </source>
</reference>
<sequence length="105" mass="11420">MTDPTEDIRRIWSTVLGTEVQDIDVNFFDAGGHSLLVMVLQEHLEELAVREIALEDLFEHPTIRAQAGLLAGGPATGAVPDAGLGARDRSQLLGRNRSETVEDRA</sequence>
<dbReference type="GO" id="GO:0031177">
    <property type="term" value="F:phosphopantetheine binding"/>
    <property type="evidence" value="ECO:0007669"/>
    <property type="project" value="InterPro"/>
</dbReference>
<gene>
    <name evidence="5" type="ORF">GCM10018980_19190</name>
</gene>
<evidence type="ECO:0000313" key="6">
    <source>
        <dbReference type="Proteomes" id="UP000619355"/>
    </source>
</evidence>
<dbReference type="SUPFAM" id="SSF47336">
    <property type="entry name" value="ACP-like"/>
    <property type="match status" value="1"/>
</dbReference>
<dbReference type="EMBL" id="BNBF01000004">
    <property type="protein sequence ID" value="GHG42865.1"/>
    <property type="molecule type" value="Genomic_DNA"/>
</dbReference>
<name>A0A919C561_9ACTN</name>
<organism evidence="5 6">
    <name type="scientific">Streptomyces capoamus</name>
    <dbReference type="NCBI Taxonomy" id="68183"/>
    <lineage>
        <taxon>Bacteria</taxon>
        <taxon>Bacillati</taxon>
        <taxon>Actinomycetota</taxon>
        <taxon>Actinomycetes</taxon>
        <taxon>Kitasatosporales</taxon>
        <taxon>Streptomycetaceae</taxon>
        <taxon>Streptomyces</taxon>
    </lineage>
</organism>
<dbReference type="InterPro" id="IPR036736">
    <property type="entry name" value="ACP-like_sf"/>
</dbReference>
<dbReference type="Gene3D" id="1.10.1200.10">
    <property type="entry name" value="ACP-like"/>
    <property type="match status" value="1"/>
</dbReference>
<dbReference type="AlphaFoldDB" id="A0A919C561"/>
<dbReference type="Proteomes" id="UP000619355">
    <property type="component" value="Unassembled WGS sequence"/>
</dbReference>
<feature type="compositionally biased region" description="Basic and acidic residues" evidence="3">
    <location>
        <begin position="86"/>
        <end position="105"/>
    </location>
</feature>
<dbReference type="PANTHER" id="PTHR45527:SF1">
    <property type="entry name" value="FATTY ACID SYNTHASE"/>
    <property type="match status" value="1"/>
</dbReference>
<keyword evidence="1" id="KW-0596">Phosphopantetheine</keyword>
<dbReference type="GO" id="GO:0017000">
    <property type="term" value="P:antibiotic biosynthetic process"/>
    <property type="evidence" value="ECO:0007669"/>
    <property type="project" value="UniProtKB-ARBA"/>
</dbReference>
<keyword evidence="2" id="KW-0597">Phosphoprotein</keyword>
<feature type="domain" description="Carrier" evidence="4">
    <location>
        <begin position="1"/>
        <end position="74"/>
    </location>
</feature>
<dbReference type="RefSeq" id="WP_189980182.1">
    <property type="nucleotide sequence ID" value="NZ_BNBF01000004.1"/>
</dbReference>
<dbReference type="SMART" id="SM00823">
    <property type="entry name" value="PKS_PP"/>
    <property type="match status" value="1"/>
</dbReference>
<dbReference type="GO" id="GO:0044550">
    <property type="term" value="P:secondary metabolite biosynthetic process"/>
    <property type="evidence" value="ECO:0007669"/>
    <property type="project" value="TreeGrafter"/>
</dbReference>
<evidence type="ECO:0000256" key="3">
    <source>
        <dbReference type="SAM" id="MobiDB-lite"/>
    </source>
</evidence>
<dbReference type="InterPro" id="IPR009081">
    <property type="entry name" value="PP-bd_ACP"/>
</dbReference>
<evidence type="ECO:0000256" key="1">
    <source>
        <dbReference type="ARBA" id="ARBA00022450"/>
    </source>
</evidence>
<dbReference type="PROSITE" id="PS50075">
    <property type="entry name" value="CARRIER"/>
    <property type="match status" value="1"/>
</dbReference>
<evidence type="ECO:0000259" key="4">
    <source>
        <dbReference type="PROSITE" id="PS50075"/>
    </source>
</evidence>
<dbReference type="InterPro" id="IPR020806">
    <property type="entry name" value="PKS_PP-bd"/>
</dbReference>
<protein>
    <recommendedName>
        <fullName evidence="4">Carrier domain-containing protein</fullName>
    </recommendedName>
</protein>
<dbReference type="GO" id="GO:0005737">
    <property type="term" value="C:cytoplasm"/>
    <property type="evidence" value="ECO:0007669"/>
    <property type="project" value="TreeGrafter"/>
</dbReference>
<feature type="region of interest" description="Disordered" evidence="3">
    <location>
        <begin position="78"/>
        <end position="105"/>
    </location>
</feature>
<proteinExistence type="predicted"/>
<dbReference type="GO" id="GO:0043041">
    <property type="term" value="P:amino acid activation for nonribosomal peptide biosynthetic process"/>
    <property type="evidence" value="ECO:0007669"/>
    <property type="project" value="TreeGrafter"/>
</dbReference>
<evidence type="ECO:0000313" key="5">
    <source>
        <dbReference type="EMBL" id="GHG42865.1"/>
    </source>
</evidence>